<feature type="transmembrane region" description="Helical" evidence="8">
    <location>
        <begin position="255"/>
        <end position="278"/>
    </location>
</feature>
<feature type="transmembrane region" description="Helical" evidence="8">
    <location>
        <begin position="45"/>
        <end position="69"/>
    </location>
</feature>
<dbReference type="CDD" id="cd17504">
    <property type="entry name" value="MFS_MMR_MDR_like"/>
    <property type="match status" value="1"/>
</dbReference>
<dbReference type="PROSITE" id="PS50850">
    <property type="entry name" value="MFS"/>
    <property type="match status" value="1"/>
</dbReference>
<accession>A0A0V9UF67</accession>
<protein>
    <submittedName>
        <fullName evidence="10">MFS transporter</fullName>
    </submittedName>
</protein>
<dbReference type="InterPro" id="IPR036259">
    <property type="entry name" value="MFS_trans_sf"/>
</dbReference>
<evidence type="ECO:0000256" key="7">
    <source>
        <dbReference type="SAM" id="MobiDB-lite"/>
    </source>
</evidence>
<dbReference type="PANTHER" id="PTHR42718">
    <property type="entry name" value="MAJOR FACILITATOR SUPERFAMILY MULTIDRUG TRANSPORTER MFSC"/>
    <property type="match status" value="1"/>
</dbReference>
<dbReference type="AlphaFoldDB" id="A0A0V9UF67"/>
<dbReference type="PATRIC" id="fig|1441730.3.peg.4549"/>
<keyword evidence="2" id="KW-0813">Transport</keyword>
<feature type="domain" description="Major facilitator superfamily (MFS) profile" evidence="9">
    <location>
        <begin position="46"/>
        <end position="494"/>
    </location>
</feature>
<feature type="transmembrane region" description="Helical" evidence="8">
    <location>
        <begin position="299"/>
        <end position="318"/>
    </location>
</feature>
<dbReference type="PANTHER" id="PTHR42718:SF46">
    <property type="entry name" value="BLR6921 PROTEIN"/>
    <property type="match status" value="1"/>
</dbReference>
<feature type="transmembrane region" description="Helical" evidence="8">
    <location>
        <begin position="393"/>
        <end position="422"/>
    </location>
</feature>
<feature type="compositionally biased region" description="Polar residues" evidence="7">
    <location>
        <begin position="19"/>
        <end position="31"/>
    </location>
</feature>
<dbReference type="EMBL" id="AZXY01000013">
    <property type="protein sequence ID" value="KSZ56686.1"/>
    <property type="molecule type" value="Genomic_DNA"/>
</dbReference>
<feature type="transmembrane region" description="Helical" evidence="8">
    <location>
        <begin position="169"/>
        <end position="193"/>
    </location>
</feature>
<proteinExistence type="predicted"/>
<evidence type="ECO:0000313" key="11">
    <source>
        <dbReference type="Proteomes" id="UP000053060"/>
    </source>
</evidence>
<organism evidence="10 11">
    <name type="scientific">Rhodococcus pyridinivorans KG-16</name>
    <dbReference type="NCBI Taxonomy" id="1441730"/>
    <lineage>
        <taxon>Bacteria</taxon>
        <taxon>Bacillati</taxon>
        <taxon>Actinomycetota</taxon>
        <taxon>Actinomycetes</taxon>
        <taxon>Mycobacteriales</taxon>
        <taxon>Nocardiaceae</taxon>
        <taxon>Rhodococcus</taxon>
    </lineage>
</organism>
<dbReference type="Gene3D" id="1.20.1720.10">
    <property type="entry name" value="Multidrug resistance protein D"/>
    <property type="match status" value="1"/>
</dbReference>
<feature type="transmembrane region" description="Helical" evidence="8">
    <location>
        <begin position="199"/>
        <end position="218"/>
    </location>
</feature>
<reference evidence="11" key="1">
    <citation type="submission" date="2015-01" db="EMBL/GenBank/DDBJ databases">
        <title>Draft genome sequence of Rhodococcus pyridinivorans strain KG-16, a hydrocarbon-degrading bacterium.</title>
        <authorList>
            <person name="Aggarwal R.K."/>
            <person name="Dawar C."/>
        </authorList>
    </citation>
    <scope>NUCLEOTIDE SEQUENCE [LARGE SCALE GENOMIC DNA]</scope>
    <source>
        <strain evidence="11">KG-16</strain>
    </source>
</reference>
<evidence type="ECO:0000256" key="8">
    <source>
        <dbReference type="SAM" id="Phobius"/>
    </source>
</evidence>
<feature type="transmembrane region" description="Helical" evidence="8">
    <location>
        <begin position="137"/>
        <end position="157"/>
    </location>
</feature>
<evidence type="ECO:0000256" key="1">
    <source>
        <dbReference type="ARBA" id="ARBA00004651"/>
    </source>
</evidence>
<feature type="region of interest" description="Disordered" evidence="7">
    <location>
        <begin position="16"/>
        <end position="37"/>
    </location>
</feature>
<evidence type="ECO:0000256" key="3">
    <source>
        <dbReference type="ARBA" id="ARBA00022475"/>
    </source>
</evidence>
<dbReference type="GO" id="GO:0005886">
    <property type="term" value="C:plasma membrane"/>
    <property type="evidence" value="ECO:0007669"/>
    <property type="project" value="UniProtKB-SubCell"/>
</dbReference>
<dbReference type="GO" id="GO:0022857">
    <property type="term" value="F:transmembrane transporter activity"/>
    <property type="evidence" value="ECO:0007669"/>
    <property type="project" value="InterPro"/>
</dbReference>
<comment type="caution">
    <text evidence="10">The sequence shown here is derived from an EMBL/GenBank/DDBJ whole genome shotgun (WGS) entry which is preliminary data.</text>
</comment>
<feature type="transmembrane region" description="Helical" evidence="8">
    <location>
        <begin position="434"/>
        <end position="454"/>
    </location>
</feature>
<dbReference type="Proteomes" id="UP000053060">
    <property type="component" value="Unassembled WGS sequence"/>
</dbReference>
<dbReference type="InterPro" id="IPR011701">
    <property type="entry name" value="MFS"/>
</dbReference>
<gene>
    <name evidence="10" type="ORF">Z045_21730</name>
</gene>
<dbReference type="InterPro" id="IPR020846">
    <property type="entry name" value="MFS_dom"/>
</dbReference>
<feature type="transmembrane region" description="Helical" evidence="8">
    <location>
        <begin position="81"/>
        <end position="100"/>
    </location>
</feature>
<name>A0A0V9UF67_9NOCA</name>
<feature type="transmembrane region" description="Helical" evidence="8">
    <location>
        <begin position="466"/>
        <end position="489"/>
    </location>
</feature>
<comment type="subcellular location">
    <subcellularLocation>
        <location evidence="1">Cell membrane</location>
        <topology evidence="1">Multi-pass membrane protein</topology>
    </subcellularLocation>
</comment>
<dbReference type="Gene3D" id="1.20.1250.20">
    <property type="entry name" value="MFS general substrate transporter like domains"/>
    <property type="match status" value="1"/>
</dbReference>
<evidence type="ECO:0000313" key="10">
    <source>
        <dbReference type="EMBL" id="KSZ56686.1"/>
    </source>
</evidence>
<evidence type="ECO:0000256" key="5">
    <source>
        <dbReference type="ARBA" id="ARBA00022989"/>
    </source>
</evidence>
<keyword evidence="6 8" id="KW-0472">Membrane</keyword>
<keyword evidence="4 8" id="KW-0812">Transmembrane</keyword>
<evidence type="ECO:0000256" key="6">
    <source>
        <dbReference type="ARBA" id="ARBA00023136"/>
    </source>
</evidence>
<feature type="transmembrane region" description="Helical" evidence="8">
    <location>
        <begin position="338"/>
        <end position="357"/>
    </location>
</feature>
<dbReference type="SUPFAM" id="SSF103473">
    <property type="entry name" value="MFS general substrate transporter"/>
    <property type="match status" value="1"/>
</dbReference>
<evidence type="ECO:0000256" key="4">
    <source>
        <dbReference type="ARBA" id="ARBA00022692"/>
    </source>
</evidence>
<dbReference type="Pfam" id="PF07690">
    <property type="entry name" value="MFS_1"/>
    <property type="match status" value="1"/>
</dbReference>
<keyword evidence="3" id="KW-1003">Cell membrane</keyword>
<evidence type="ECO:0000256" key="2">
    <source>
        <dbReference type="ARBA" id="ARBA00022448"/>
    </source>
</evidence>
<feature type="transmembrane region" description="Helical" evidence="8">
    <location>
        <begin position="230"/>
        <end position="249"/>
    </location>
</feature>
<reference evidence="10 11" key="2">
    <citation type="journal article" date="2016" name="Genome Announc.">
        <title>Draft Genome Sequence of a Versatile Hydrocarbon-Degrading Bacterium, Rhodococcus pyridinivorans Strain KG-16, Collected from Oil Fields in India.</title>
        <authorList>
            <person name="Aggarwal R.K."/>
            <person name="Dawar C."/>
            <person name="Phanindranath R."/>
            <person name="Mutnuri L."/>
            <person name="Dayal A.M."/>
        </authorList>
    </citation>
    <scope>NUCLEOTIDE SEQUENCE [LARGE SCALE GENOMIC DNA]</scope>
    <source>
        <strain evidence="10 11">KG-16</strain>
    </source>
</reference>
<evidence type="ECO:0000259" key="9">
    <source>
        <dbReference type="PROSITE" id="PS50850"/>
    </source>
</evidence>
<sequence>MSMSISLPLRLHVAGRSASAPTRSASGTTKASGPAERKTRNLRHLVFPVLAVGAVFQAIMQTVMVPLLPSMPGFTGAGTTAVSWLVTSTLLVGAVMTPIFGRLADMIGKKRMLLIAFSLMTLGSLICALTSDIGLLILARGLQGAGAAVLPIGMAILREVLPREHVERSIAILSSTLGIGTAVGIPFAAAIVQFADWHLLFWITAAIGAGVALAAWIVIPESDSRTGGRFDAVGAAGLSAALVCLLVPITQGSTWGWTSPAVLLSFAASVLLFVLWGVQQLRNRNPLVDLRVSARRSVLAPHLSALLVGFAFYGNTLITTQLLQAPSGHGAGYDLTILQAAACQLAASFAMMIFAIVASRITERFGPKITIMTGAVFLLAGYSVHAVPGKPLWLVVAAIFVAAIGTSLVYCTLPVLLLGAVPLSQNAAANGVNVLLRTVGSTVCSAVVASVLAAHTLGGGLGIGTAGFVIAYLVCAGCAVVVFASGFALPSKQALRTVEN</sequence>
<keyword evidence="5 8" id="KW-1133">Transmembrane helix</keyword>
<feature type="transmembrane region" description="Helical" evidence="8">
    <location>
        <begin position="112"/>
        <end position="131"/>
    </location>
</feature>
<feature type="transmembrane region" description="Helical" evidence="8">
    <location>
        <begin position="369"/>
        <end position="387"/>
    </location>
</feature>